<sequence length="65" mass="6968">MISSSDSDSDDDDSSSSTSSSSSDASNENMSNSEILQLVDRCVAGMSCIVLLMMCYKKTVNFLNL</sequence>
<name>A0AAV8X2I6_9CUCU</name>
<evidence type="ECO:0000313" key="3">
    <source>
        <dbReference type="Proteomes" id="UP001162156"/>
    </source>
</evidence>
<gene>
    <name evidence="2" type="ORF">NQ314_014186</name>
</gene>
<feature type="region of interest" description="Disordered" evidence="1">
    <location>
        <begin position="1"/>
        <end position="30"/>
    </location>
</feature>
<dbReference type="EMBL" id="JANEYF010003910">
    <property type="protein sequence ID" value="KAJ8933159.1"/>
    <property type="molecule type" value="Genomic_DNA"/>
</dbReference>
<comment type="caution">
    <text evidence="2">The sequence shown here is derived from an EMBL/GenBank/DDBJ whole genome shotgun (WGS) entry which is preliminary data.</text>
</comment>
<reference evidence="2" key="1">
    <citation type="journal article" date="2023" name="Insect Mol. Biol.">
        <title>Genome sequencing provides insights into the evolution of gene families encoding plant cell wall-degrading enzymes in longhorned beetles.</title>
        <authorList>
            <person name="Shin N.R."/>
            <person name="Okamura Y."/>
            <person name="Kirsch R."/>
            <person name="Pauchet Y."/>
        </authorList>
    </citation>
    <scope>NUCLEOTIDE SEQUENCE</scope>
    <source>
        <strain evidence="2">RBIC_L_NR</strain>
    </source>
</reference>
<keyword evidence="3" id="KW-1185">Reference proteome</keyword>
<evidence type="ECO:0000313" key="2">
    <source>
        <dbReference type="EMBL" id="KAJ8933159.1"/>
    </source>
</evidence>
<dbReference type="Proteomes" id="UP001162156">
    <property type="component" value="Unassembled WGS sequence"/>
</dbReference>
<organism evidence="2 3">
    <name type="scientific">Rhamnusium bicolor</name>
    <dbReference type="NCBI Taxonomy" id="1586634"/>
    <lineage>
        <taxon>Eukaryota</taxon>
        <taxon>Metazoa</taxon>
        <taxon>Ecdysozoa</taxon>
        <taxon>Arthropoda</taxon>
        <taxon>Hexapoda</taxon>
        <taxon>Insecta</taxon>
        <taxon>Pterygota</taxon>
        <taxon>Neoptera</taxon>
        <taxon>Endopterygota</taxon>
        <taxon>Coleoptera</taxon>
        <taxon>Polyphaga</taxon>
        <taxon>Cucujiformia</taxon>
        <taxon>Chrysomeloidea</taxon>
        <taxon>Cerambycidae</taxon>
        <taxon>Lepturinae</taxon>
        <taxon>Rhagiini</taxon>
        <taxon>Rhamnusium</taxon>
    </lineage>
</organism>
<evidence type="ECO:0000256" key="1">
    <source>
        <dbReference type="SAM" id="MobiDB-lite"/>
    </source>
</evidence>
<feature type="compositionally biased region" description="Low complexity" evidence="1">
    <location>
        <begin position="15"/>
        <end position="26"/>
    </location>
</feature>
<protein>
    <submittedName>
        <fullName evidence="2">Uncharacterized protein</fullName>
    </submittedName>
</protein>
<proteinExistence type="predicted"/>
<accession>A0AAV8X2I6</accession>
<dbReference type="AlphaFoldDB" id="A0AAV8X2I6"/>